<dbReference type="PROSITE" id="PS00012">
    <property type="entry name" value="PHOSPHOPANTETHEINE"/>
    <property type="match status" value="2"/>
</dbReference>
<dbReference type="InterPro" id="IPR020802">
    <property type="entry name" value="TesA-like"/>
</dbReference>
<dbReference type="Gene3D" id="3.40.50.980">
    <property type="match status" value="4"/>
</dbReference>
<evidence type="ECO:0000313" key="6">
    <source>
        <dbReference type="Proteomes" id="UP000199623"/>
    </source>
</evidence>
<dbReference type="FunFam" id="3.40.50.980:FF:000001">
    <property type="entry name" value="Non-ribosomal peptide synthetase"/>
    <property type="match status" value="1"/>
</dbReference>
<comment type="cofactor">
    <cofactor evidence="1">
        <name>pantetheine 4'-phosphate</name>
        <dbReference type="ChEBI" id="CHEBI:47942"/>
    </cofactor>
</comment>
<dbReference type="InterPro" id="IPR025110">
    <property type="entry name" value="AMP-bd_C"/>
</dbReference>
<dbReference type="CDD" id="cd12117">
    <property type="entry name" value="A_NRPS_Srf_like"/>
    <property type="match status" value="1"/>
</dbReference>
<evidence type="ECO:0000256" key="2">
    <source>
        <dbReference type="ARBA" id="ARBA00022450"/>
    </source>
</evidence>
<feature type="domain" description="Carrier" evidence="4">
    <location>
        <begin position="1959"/>
        <end position="2034"/>
    </location>
</feature>
<dbReference type="SMART" id="SM00823">
    <property type="entry name" value="PKS_PP"/>
    <property type="match status" value="2"/>
</dbReference>
<dbReference type="FunFam" id="3.30.300.30:FF:000010">
    <property type="entry name" value="Enterobactin synthetase component F"/>
    <property type="match status" value="1"/>
</dbReference>
<dbReference type="InterPro" id="IPR009081">
    <property type="entry name" value="PP-bd_ACP"/>
</dbReference>
<dbReference type="Gene3D" id="3.30.300.30">
    <property type="match status" value="2"/>
</dbReference>
<dbReference type="FunFam" id="2.30.38.10:FF:000001">
    <property type="entry name" value="Non-ribosomal peptide synthetase PvdI"/>
    <property type="match status" value="2"/>
</dbReference>
<dbReference type="InterPro" id="IPR006162">
    <property type="entry name" value="Ppantetheine_attach_site"/>
</dbReference>
<dbReference type="FunFam" id="1.10.1200.10:FF:000016">
    <property type="entry name" value="Non-ribosomal peptide synthase"/>
    <property type="match status" value="1"/>
</dbReference>
<dbReference type="EMBL" id="FNCC01000012">
    <property type="protein sequence ID" value="SDG84130.1"/>
    <property type="molecule type" value="Genomic_DNA"/>
</dbReference>
<dbReference type="InterPro" id="IPR001031">
    <property type="entry name" value="Thioesterase"/>
</dbReference>
<dbReference type="SUPFAM" id="SSF53474">
    <property type="entry name" value="alpha/beta-Hydrolases"/>
    <property type="match status" value="1"/>
</dbReference>
<dbReference type="PROSITE" id="PS00455">
    <property type="entry name" value="AMP_BINDING"/>
    <property type="match status" value="2"/>
</dbReference>
<dbReference type="Pfam" id="PF00668">
    <property type="entry name" value="Condensation"/>
    <property type="match status" value="2"/>
</dbReference>
<dbReference type="CDD" id="cd05930">
    <property type="entry name" value="A_NRPS"/>
    <property type="match status" value="1"/>
</dbReference>
<dbReference type="Pfam" id="PF00501">
    <property type="entry name" value="AMP-binding"/>
    <property type="match status" value="2"/>
</dbReference>
<dbReference type="SUPFAM" id="SSF47336">
    <property type="entry name" value="ACP-like"/>
    <property type="match status" value="2"/>
</dbReference>
<dbReference type="Pfam" id="PF00550">
    <property type="entry name" value="PP-binding"/>
    <property type="match status" value="2"/>
</dbReference>
<dbReference type="InterPro" id="IPR045851">
    <property type="entry name" value="AMP-bd_C_sf"/>
</dbReference>
<organism evidence="5 6">
    <name type="scientific">Lentzea fradiae</name>
    <dbReference type="NCBI Taxonomy" id="200378"/>
    <lineage>
        <taxon>Bacteria</taxon>
        <taxon>Bacillati</taxon>
        <taxon>Actinomycetota</taxon>
        <taxon>Actinomycetes</taxon>
        <taxon>Pseudonocardiales</taxon>
        <taxon>Pseudonocardiaceae</taxon>
        <taxon>Lentzea</taxon>
    </lineage>
</organism>
<dbReference type="FunFam" id="3.40.50.12780:FF:000012">
    <property type="entry name" value="Non-ribosomal peptide synthetase"/>
    <property type="match status" value="1"/>
</dbReference>
<dbReference type="Gene3D" id="3.30.559.30">
    <property type="entry name" value="Nonribosomal peptide synthetase, condensation domain"/>
    <property type="match status" value="2"/>
</dbReference>
<dbReference type="RefSeq" id="WP_090053979.1">
    <property type="nucleotide sequence ID" value="NZ_FNCC01000012.1"/>
</dbReference>
<dbReference type="Gene3D" id="3.40.50.1820">
    <property type="entry name" value="alpha/beta hydrolase"/>
    <property type="match status" value="1"/>
</dbReference>
<dbReference type="NCBIfam" id="TIGR01733">
    <property type="entry name" value="AA-adenyl-dom"/>
    <property type="match status" value="2"/>
</dbReference>
<name>A0A1G7XKI0_9PSEU</name>
<dbReference type="SUPFAM" id="SSF52777">
    <property type="entry name" value="CoA-dependent acyltransferases"/>
    <property type="match status" value="4"/>
</dbReference>
<dbReference type="GO" id="GO:0008610">
    <property type="term" value="P:lipid biosynthetic process"/>
    <property type="evidence" value="ECO:0007669"/>
    <property type="project" value="UniProtKB-ARBA"/>
</dbReference>
<reference evidence="6" key="1">
    <citation type="submission" date="2016-10" db="EMBL/GenBank/DDBJ databases">
        <authorList>
            <person name="Varghese N."/>
            <person name="Submissions S."/>
        </authorList>
    </citation>
    <scope>NUCLEOTIDE SEQUENCE [LARGE SCALE GENOMIC DNA]</scope>
    <source>
        <strain evidence="6">CGMCC 4.3506</strain>
    </source>
</reference>
<dbReference type="GO" id="GO:0031177">
    <property type="term" value="F:phosphopantetheine binding"/>
    <property type="evidence" value="ECO:0007669"/>
    <property type="project" value="InterPro"/>
</dbReference>
<evidence type="ECO:0000259" key="4">
    <source>
        <dbReference type="PROSITE" id="PS50075"/>
    </source>
</evidence>
<keyword evidence="3" id="KW-0597">Phosphoprotein</keyword>
<sequence length="2294" mass="244129">MIPLSFAQQRLWFLDRHEGTGAAYNIPVAVRLHGTLDTEALERALTDVVLRHEALRTTFPSKDGLPYQEILDDAKVVLAALEPGDPAALSRAARTAFDLAAEPPLRAHLLREGPLDHVLLLVMHHIVSDGWSLGPLLRDLAAAYTARVAGEEPDWEPLPVQYADYTLWQQDLLGSPDDPASLVSAQLAHWRTRLAGLPEEIVLPVDRPRDAGTGTAGRVVGAVLDAGTARGLAALAEESGATLFMVAQAAFAALLARSGSGEDVPIGTVVTGRDEEALDDLVGFFVNTLVLRVDLSGDPSFRALLGRVREESLDAYGNQDLPFDRLVEELNPVRAPGRHPLFQVMVLAGSDDAASLALPGLTATVEPMGQGEVKFDLTLSLDEGRDGVRCSLEYLTGLFDDATAEMLLARLVRLLDQAAADPDRSLWDLDVLSAEERAAALSTTETPAPPLTVHRLFSLQAARTPHAVALVSGDEEVSYASLEAESEALAGFLVSQGVRRGDIVGVHIGRGVGMVTALLAVLKAGGAYLMLDVGFPPARLASMVASLPVRLVLTDRPFDAGVPVVELDQVRPMPFLAPDTGPDDLACVMFTSGSTGAAKAAAAPHRALTGTLVGQRYAGFGPGEVWLQCASVSWDAFATQLLGPLLAGGTSVLYPGQRPEPAVVAQLVVRHGVTVLDASASLFNHLWDTSPEIFSGLRWALTGGEAASAVHVRSVLAAVPGIGVVNGYGPVESMGFTTSFTVPSGWDGAVVPIGTPLRGKTALVLDHRMALVPVGAAGELYVGGEGLAYGYLGRPGLTAARFVASPFGAGARLYRTGDLVRRRADGTLTYLGRADDQVKIRGFRVEPAEIEAVLTSHPDVTAAAVVAREDVGGKRLVAYVVGAAGNLRAHVAERLPDHMVPAAFVELDALPLTPNGKLDRRALPAPTWTTGGSQPRTPRQEILCGLFAKVLGLPAVGLDDGFFDLGGHSLLAARLLASIRTVFGVELGIRVLFRDPTPRGLDGHLDGGPAVRAAVRPGQRPDRVPLSSAQLGVRLAMEVADHAYTAPHALRLRGELDLAALRAALLDVVDRHEALRTVFPEDDQGWHQVVRPADELVFEVEDCAGESLDDTLAALVTRPFDLASELPLRVHVLRVDARDHVLLLALHHIATDGWSTGVLLRDLASAYRARVTGTAPDWRPLPIQYPDHTLRQETTFDDSLEFWASTLEGAPDELRLPVDRPRPVVSENIGDEVRAHVGPSTHQGLVALARANNATVFMALHAVVATLLAKLGAGTDIVLGTVVAGRGPEDLDDLVGLFVNTLALRVDLSGDPDFATVLRRVREADLAAYAHQDVPFDRVVERVNPERSSTRHPLFQVSLALQDGVDGVEDDSLGLPGVDVSTVRTTTGGAKLDLSLGFGQSDTGLQVVLEYAVDLWDRTGAETLLARLVRLVEAVVADPSAPLSRVEVLTDAERDTVLHRWNDTAVEHDVTRPVHEQIAEVARRTPDAPAVVAHDGTLTYRELDERANRLAHHLIALGARRGTVVGVCTDRDSSSILALLAVLKSGAAYLPVDTTYPAERLRYMLADAGAPVVVTQRRFAHLVESSDAAKVVLDAGVPDGGPVSAPAVTTHLRDAAYVIYTSGSTGRPKGVVVEHRAFAYQTAWLVPALGLVPSDRSSYLSAQGFDAAVAEIWPTLVSGAALHLPAQHVLEDTEALAEWIRDSRITVSSLATPRLEAMLDEPALAASEVRVMHTGGDALRRRPSTGMPFELYNLYGPTECTVNSTCGLVLPGADTDLPDIGTPIDNYRAYVLDDDLRPVPPGVVGELYIGGEGLARGYLGKPALTATRFVAAPRGRMYRTGDLVRWLPDGRLAFHGRADQQVQLRGLRIETGEIEAALCALPEVAQAAVIVRDDRLVAYLVAPDGLDAAATKRALAEFLPRYMVPEAFVVLPALPLTPNEKLDRKALPAPEVVTTEARQPATVLEATLCALFAEVLGRDRVGPDDGFFDLGGHSLLAAKLVSRIRAELGVRPDLRLLFDAPSPAALAEQLGTSEASDPLGALIPLRTGGDLAPLFCVHPGAGIGWEYFGLLPHLDPRRPVYALQARGLTDPSAMPGSVAEMAADYAGLVRSVQPDGPYHLLGWSFGAVVAHEMAAQLEDVGLLALLDGYPETGDHPEVSPDDPDLLTPLLASLGYEAEVASREEFDEVIRDQTGPLAAFSGAALPEVFAANVNLHNRHEPSPLTARALVFEATQGKSPSDPTPASWLPHLGGHVEIHPVHSTHGGMTARRPLAAIGAVLSAHLSAHPSSEEPRP</sequence>
<dbReference type="Pfam" id="PF00975">
    <property type="entry name" value="Thioesterase"/>
    <property type="match status" value="1"/>
</dbReference>
<dbReference type="InterPro" id="IPR020845">
    <property type="entry name" value="AMP-binding_CS"/>
</dbReference>
<dbReference type="Gene3D" id="1.10.1200.10">
    <property type="entry name" value="ACP-like"/>
    <property type="match status" value="1"/>
</dbReference>
<dbReference type="InterPro" id="IPR020806">
    <property type="entry name" value="PKS_PP-bd"/>
</dbReference>
<dbReference type="Pfam" id="PF13193">
    <property type="entry name" value="AMP-binding_C"/>
    <property type="match status" value="2"/>
</dbReference>
<keyword evidence="2" id="KW-0596">Phosphopantetheine</keyword>
<gene>
    <name evidence="5" type="ORF">SAMN05216553_11242</name>
</gene>
<dbReference type="PROSITE" id="PS50075">
    <property type="entry name" value="CARRIER"/>
    <property type="match status" value="2"/>
</dbReference>
<dbReference type="Gene3D" id="3.30.559.10">
    <property type="entry name" value="Chloramphenicol acetyltransferase-like domain"/>
    <property type="match status" value="2"/>
</dbReference>
<proteinExistence type="predicted"/>
<protein>
    <submittedName>
        <fullName evidence="5">Pristinamycin I synthase-3 and 4</fullName>
    </submittedName>
</protein>
<dbReference type="InterPro" id="IPR029058">
    <property type="entry name" value="AB_hydrolase_fold"/>
</dbReference>
<feature type="domain" description="Carrier" evidence="4">
    <location>
        <begin position="934"/>
        <end position="1009"/>
    </location>
</feature>
<dbReference type="GO" id="GO:0072330">
    <property type="term" value="P:monocarboxylic acid biosynthetic process"/>
    <property type="evidence" value="ECO:0007669"/>
    <property type="project" value="UniProtKB-ARBA"/>
</dbReference>
<dbReference type="SMART" id="SM00824">
    <property type="entry name" value="PKS_TE"/>
    <property type="match status" value="1"/>
</dbReference>
<dbReference type="GO" id="GO:0044550">
    <property type="term" value="P:secondary metabolite biosynthetic process"/>
    <property type="evidence" value="ECO:0007669"/>
    <property type="project" value="UniProtKB-ARBA"/>
</dbReference>
<dbReference type="InterPro" id="IPR023213">
    <property type="entry name" value="CAT-like_dom_sf"/>
</dbReference>
<evidence type="ECO:0000256" key="1">
    <source>
        <dbReference type="ARBA" id="ARBA00001957"/>
    </source>
</evidence>
<accession>A0A1G7XKI0</accession>
<dbReference type="InterPro" id="IPR001242">
    <property type="entry name" value="Condensation_dom"/>
</dbReference>
<dbReference type="PANTHER" id="PTHR45527:SF1">
    <property type="entry name" value="FATTY ACID SYNTHASE"/>
    <property type="match status" value="1"/>
</dbReference>
<dbReference type="InterPro" id="IPR010071">
    <property type="entry name" value="AA_adenyl_dom"/>
</dbReference>
<evidence type="ECO:0000313" key="5">
    <source>
        <dbReference type="EMBL" id="SDG84130.1"/>
    </source>
</evidence>
<dbReference type="InterPro" id="IPR036736">
    <property type="entry name" value="ACP-like_sf"/>
</dbReference>
<dbReference type="OrthoDB" id="2472181at2"/>
<dbReference type="InterPro" id="IPR000873">
    <property type="entry name" value="AMP-dep_synth/lig_dom"/>
</dbReference>
<dbReference type="Proteomes" id="UP000199623">
    <property type="component" value="Unassembled WGS sequence"/>
</dbReference>
<dbReference type="GO" id="GO:0003824">
    <property type="term" value="F:catalytic activity"/>
    <property type="evidence" value="ECO:0007669"/>
    <property type="project" value="InterPro"/>
</dbReference>
<evidence type="ECO:0000256" key="3">
    <source>
        <dbReference type="ARBA" id="ARBA00022553"/>
    </source>
</evidence>
<keyword evidence="6" id="KW-1185">Reference proteome</keyword>
<dbReference type="Gene3D" id="2.30.38.10">
    <property type="entry name" value="Luciferase, Domain 3"/>
    <property type="match status" value="2"/>
</dbReference>
<dbReference type="CDD" id="cd19540">
    <property type="entry name" value="LCL_NRPS-like"/>
    <property type="match status" value="2"/>
</dbReference>
<dbReference type="SUPFAM" id="SSF56801">
    <property type="entry name" value="Acetyl-CoA synthetase-like"/>
    <property type="match status" value="2"/>
</dbReference>
<dbReference type="GO" id="GO:0005737">
    <property type="term" value="C:cytoplasm"/>
    <property type="evidence" value="ECO:0007669"/>
    <property type="project" value="TreeGrafter"/>
</dbReference>
<dbReference type="STRING" id="200378.SAMN05216553_11242"/>
<dbReference type="GO" id="GO:0043041">
    <property type="term" value="P:amino acid activation for nonribosomal peptide biosynthetic process"/>
    <property type="evidence" value="ECO:0007669"/>
    <property type="project" value="TreeGrafter"/>
</dbReference>
<dbReference type="PANTHER" id="PTHR45527">
    <property type="entry name" value="NONRIBOSOMAL PEPTIDE SYNTHETASE"/>
    <property type="match status" value="1"/>
</dbReference>